<dbReference type="Proteomes" id="UP000018890">
    <property type="component" value="Unassembled WGS sequence"/>
</dbReference>
<dbReference type="AlphaFoldDB" id="W4Q624"/>
<organism evidence="5 6">
    <name type="scientific">Halalkalibacter wakoensis JCM 9140</name>
    <dbReference type="NCBI Taxonomy" id="1236970"/>
    <lineage>
        <taxon>Bacteria</taxon>
        <taxon>Bacillati</taxon>
        <taxon>Bacillota</taxon>
        <taxon>Bacilli</taxon>
        <taxon>Bacillales</taxon>
        <taxon>Bacillaceae</taxon>
        <taxon>Halalkalibacter</taxon>
    </lineage>
</organism>
<dbReference type="SUPFAM" id="SSF56300">
    <property type="entry name" value="Metallo-dependent phosphatases"/>
    <property type="match status" value="1"/>
</dbReference>
<dbReference type="GO" id="GO:0030288">
    <property type="term" value="C:outer membrane-bounded periplasmic space"/>
    <property type="evidence" value="ECO:0007669"/>
    <property type="project" value="TreeGrafter"/>
</dbReference>
<dbReference type="InterPro" id="IPR008334">
    <property type="entry name" value="5'-Nucleotdase_C"/>
</dbReference>
<dbReference type="PIRSF" id="PIRSF036361">
    <property type="entry name" value="YunD"/>
    <property type="match status" value="1"/>
</dbReference>
<dbReference type="RefSeq" id="WP_034748662.1">
    <property type="nucleotide sequence ID" value="NZ_BAUT01000050.1"/>
</dbReference>
<keyword evidence="1" id="KW-0732">Signal</keyword>
<dbReference type="GO" id="GO:0000166">
    <property type="term" value="F:nucleotide binding"/>
    <property type="evidence" value="ECO:0007669"/>
    <property type="project" value="UniProtKB-KW"/>
</dbReference>
<evidence type="ECO:0000259" key="3">
    <source>
        <dbReference type="Pfam" id="PF00149"/>
    </source>
</evidence>
<dbReference type="PRINTS" id="PR01607">
    <property type="entry name" value="APYRASEFAMLY"/>
</dbReference>
<dbReference type="GO" id="GO:0009166">
    <property type="term" value="P:nucleotide catabolic process"/>
    <property type="evidence" value="ECO:0007669"/>
    <property type="project" value="InterPro"/>
</dbReference>
<dbReference type="Pfam" id="PF00149">
    <property type="entry name" value="Metallophos"/>
    <property type="match status" value="1"/>
</dbReference>
<sequence length="450" mass="51049">MTIERVKIFHSNDIHSCFDHWSQMVSYIKKERDEDSLYVDLGDHADRSNPVTEALFGKGNVQLLNEVQPSYVTIGNNEGVTFSKDQLNDLYEKANFSILIANLLNNDGSHVEWAKRSVIHTMNNGIKIGLLGLTAPFTQFYDLLGWDVLNPKKVIEEVVPELRKEADIIVLLSHLGLKKDEEIAHEFPGIDVIVGAHTHHVLPTGLYINNTLIAQAGKNGAFLGKIEIAFDMNTRSIYKKEAMLVDVKKKLTDANTDLLLKELKMQAEQILSEEVTTLPKRFPIEWQEKTEAAQLLCDAVTEWCNEHIGMMNAGVLLDSLEKGTITRGDIHRICPHPINPCVVTLTGEDLEATIKRSLTKELTHLELKGFGFRGKVLGKMHFTGIEINEHEEIYILGVPLQKEETYKLATLDMYTFGYLFPKIAESTGKQYFMPEFLRDVLSWKLQKNWT</sequence>
<dbReference type="STRING" id="1236970.JCM9140_3569"/>
<dbReference type="OrthoDB" id="9793179at2"/>
<feature type="domain" description="Calcineurin-like phosphoesterase" evidence="3">
    <location>
        <begin position="7"/>
        <end position="200"/>
    </location>
</feature>
<evidence type="ECO:0000256" key="2">
    <source>
        <dbReference type="RuleBase" id="RU362119"/>
    </source>
</evidence>
<dbReference type="Pfam" id="PF02872">
    <property type="entry name" value="5_nucleotid_C"/>
    <property type="match status" value="1"/>
</dbReference>
<keyword evidence="6" id="KW-1185">Reference proteome</keyword>
<comment type="caution">
    <text evidence="5">The sequence shown here is derived from an EMBL/GenBank/DDBJ whole genome shotgun (WGS) entry which is preliminary data.</text>
</comment>
<dbReference type="InterPro" id="IPR029052">
    <property type="entry name" value="Metallo-depent_PP-like"/>
</dbReference>
<dbReference type="CDD" id="cd00845">
    <property type="entry name" value="MPP_UshA_N_like"/>
    <property type="match status" value="1"/>
</dbReference>
<evidence type="ECO:0000313" key="6">
    <source>
        <dbReference type="Proteomes" id="UP000018890"/>
    </source>
</evidence>
<dbReference type="InterPro" id="IPR011240">
    <property type="entry name" value="Pesterase_YunD"/>
</dbReference>
<comment type="similarity">
    <text evidence="2">Belongs to the 5'-nucleotidase family.</text>
</comment>
<dbReference type="PANTHER" id="PTHR11575:SF23">
    <property type="entry name" value="5-NUCLEOTIDASE FAMILY PROTEIN"/>
    <property type="match status" value="1"/>
</dbReference>
<dbReference type="InterPro" id="IPR036907">
    <property type="entry name" value="5'-Nucleotdase_C_sf"/>
</dbReference>
<proteinExistence type="inferred from homology"/>
<dbReference type="Gene3D" id="3.90.780.10">
    <property type="entry name" value="5'-Nucleotidase, C-terminal domain"/>
    <property type="match status" value="1"/>
</dbReference>
<dbReference type="PANTHER" id="PTHR11575">
    <property type="entry name" value="5'-NUCLEOTIDASE-RELATED"/>
    <property type="match status" value="1"/>
</dbReference>
<dbReference type="Gene3D" id="3.60.21.10">
    <property type="match status" value="1"/>
</dbReference>
<name>W4Q624_9BACI</name>
<accession>W4Q624</accession>
<evidence type="ECO:0000313" key="5">
    <source>
        <dbReference type="EMBL" id="GAE27422.1"/>
    </source>
</evidence>
<keyword evidence="2" id="KW-0378">Hydrolase</keyword>
<feature type="domain" description="5'-Nucleotidase C-terminal" evidence="4">
    <location>
        <begin position="286"/>
        <end position="412"/>
    </location>
</feature>
<evidence type="ECO:0000256" key="1">
    <source>
        <dbReference type="ARBA" id="ARBA00022729"/>
    </source>
</evidence>
<evidence type="ECO:0000259" key="4">
    <source>
        <dbReference type="Pfam" id="PF02872"/>
    </source>
</evidence>
<protein>
    <submittedName>
        <fullName evidence="5">5'-nucleotidase family protein in cluster with NagD-like phosphatase</fullName>
    </submittedName>
</protein>
<keyword evidence="2" id="KW-0547">Nucleotide-binding</keyword>
<dbReference type="InterPro" id="IPR006179">
    <property type="entry name" value="5_nucleotidase/apyrase"/>
</dbReference>
<dbReference type="SUPFAM" id="SSF55816">
    <property type="entry name" value="5'-nucleotidase (syn. UDP-sugar hydrolase), C-terminal domain"/>
    <property type="match status" value="1"/>
</dbReference>
<gene>
    <name evidence="5" type="ORF">JCM9140_3569</name>
</gene>
<reference evidence="5" key="1">
    <citation type="journal article" date="2014" name="Genome Announc.">
        <title>Draft Genome Sequences of Three Alkaliphilic Bacillus Strains, Bacillus wakoensis JCM 9140T, Bacillus akibai JCM 9157T, and Bacillus hemicellulosilyticus JCM 9152T.</title>
        <authorList>
            <person name="Yuki M."/>
            <person name="Oshima K."/>
            <person name="Suda W."/>
            <person name="Oshida Y."/>
            <person name="Kitamura K."/>
            <person name="Iida T."/>
            <person name="Hattori M."/>
            <person name="Ohkuma M."/>
        </authorList>
    </citation>
    <scope>NUCLEOTIDE SEQUENCE [LARGE SCALE GENOMIC DNA]</scope>
    <source>
        <strain evidence="5">JCM 9140</strain>
    </source>
</reference>
<dbReference type="EMBL" id="BAUT01000050">
    <property type="protein sequence ID" value="GAE27422.1"/>
    <property type="molecule type" value="Genomic_DNA"/>
</dbReference>
<dbReference type="GO" id="GO:0008768">
    <property type="term" value="F:UDP-sugar diphosphatase activity"/>
    <property type="evidence" value="ECO:0007669"/>
    <property type="project" value="TreeGrafter"/>
</dbReference>
<dbReference type="GO" id="GO:0008253">
    <property type="term" value="F:5'-nucleotidase activity"/>
    <property type="evidence" value="ECO:0007669"/>
    <property type="project" value="TreeGrafter"/>
</dbReference>
<dbReference type="InterPro" id="IPR004843">
    <property type="entry name" value="Calcineurin-like_PHP"/>
</dbReference>